<dbReference type="SUPFAM" id="SSF55831">
    <property type="entry name" value="Thymidylate synthase/dCMP hydroxymethylase"/>
    <property type="match status" value="1"/>
</dbReference>
<evidence type="ECO:0000256" key="3">
    <source>
        <dbReference type="ARBA" id="ARBA00022679"/>
    </source>
</evidence>
<feature type="domain" description="Thymidylate synthase/dCMP hydroxymethylase" evidence="4">
    <location>
        <begin position="6"/>
        <end position="233"/>
    </location>
</feature>
<dbReference type="InterPro" id="IPR000398">
    <property type="entry name" value="Thymidylate_synthase"/>
</dbReference>
<dbReference type="InterPro" id="IPR023451">
    <property type="entry name" value="Thymidate_synth/dCMP_Mease_dom"/>
</dbReference>
<organism evidence="5 6">
    <name type="scientific">Candidatus Jacksonbacteria bacterium RIFCSPLOWO2_02_FULL_44_20</name>
    <dbReference type="NCBI Taxonomy" id="1798460"/>
    <lineage>
        <taxon>Bacteria</taxon>
        <taxon>Candidatus Jacksoniibacteriota</taxon>
    </lineage>
</organism>
<dbReference type="EC" id="2.1.1.45" evidence="1"/>
<name>A0A1G2ABB5_9BACT</name>
<proteinExistence type="predicted"/>
<dbReference type="PRINTS" id="PR00108">
    <property type="entry name" value="THYMDSNTHASE"/>
</dbReference>
<dbReference type="PANTHER" id="PTHR11548">
    <property type="entry name" value="THYMIDYLATE SYNTHASE 1"/>
    <property type="match status" value="1"/>
</dbReference>
<evidence type="ECO:0000256" key="2">
    <source>
        <dbReference type="ARBA" id="ARBA00022603"/>
    </source>
</evidence>
<comment type="caution">
    <text evidence="5">The sequence shown here is derived from an EMBL/GenBank/DDBJ whole genome shotgun (WGS) entry which is preliminary data.</text>
</comment>
<dbReference type="EMBL" id="MHJU01000005">
    <property type="protein sequence ID" value="OGY73939.1"/>
    <property type="molecule type" value="Genomic_DNA"/>
</dbReference>
<evidence type="ECO:0000313" key="5">
    <source>
        <dbReference type="EMBL" id="OGY73939.1"/>
    </source>
</evidence>
<dbReference type="CDD" id="cd00351">
    <property type="entry name" value="TS_Pyrimidine_HMase"/>
    <property type="match status" value="1"/>
</dbReference>
<dbReference type="Proteomes" id="UP000178315">
    <property type="component" value="Unassembled WGS sequence"/>
</dbReference>
<dbReference type="GO" id="GO:0004799">
    <property type="term" value="F:thymidylate synthase activity"/>
    <property type="evidence" value="ECO:0007669"/>
    <property type="project" value="UniProtKB-EC"/>
</dbReference>
<dbReference type="Gene3D" id="3.30.572.10">
    <property type="entry name" value="Thymidylate synthase/dCMP hydroxymethylase domain"/>
    <property type="match status" value="1"/>
</dbReference>
<dbReference type="InterPro" id="IPR036926">
    <property type="entry name" value="Thymidate_synth/dCMP_Mease_sf"/>
</dbReference>
<dbReference type="PANTHER" id="PTHR11548:SF1">
    <property type="entry name" value="THYMIDYLATE SYNTHASE 1"/>
    <property type="match status" value="1"/>
</dbReference>
<keyword evidence="2" id="KW-0489">Methyltransferase</keyword>
<dbReference type="GO" id="GO:0032259">
    <property type="term" value="P:methylation"/>
    <property type="evidence" value="ECO:0007669"/>
    <property type="project" value="UniProtKB-KW"/>
</dbReference>
<dbReference type="AlphaFoldDB" id="A0A1G2ABB5"/>
<gene>
    <name evidence="5" type="ORF">A3H61_02025</name>
</gene>
<dbReference type="GO" id="GO:0005829">
    <property type="term" value="C:cytosol"/>
    <property type="evidence" value="ECO:0007669"/>
    <property type="project" value="TreeGrafter"/>
</dbReference>
<protein>
    <recommendedName>
        <fullName evidence="1">thymidylate synthase</fullName>
        <ecNumber evidence="1">2.1.1.45</ecNumber>
    </recommendedName>
</protein>
<accession>A0A1G2ABB5</accession>
<sequence>MTQFDRQYQEILRRIMNTGSDEYNERTGHRLKVLPGVNFELDYGYPLLTLRKIPITLFVAEMIWFITGSRNPDDFVNKFTNIWKDFTEKDGTVTAAYGYRWRHHFGRDQLGELITHLKENPGSRHAVVVTWDPGDDGLGESGTTKKNVPCPYTFTANIINNKLHIHNIVRSNDMILGCPHDVAGFYLLLCILAGKLGVATGKLTHSISNAHIYDIHYDTAWELINRTNDHGPIYFTAQPDYFDRAEQGDETLVSEITGQFESRYAPMPALKGLKIVL</sequence>
<keyword evidence="3" id="KW-0808">Transferase</keyword>
<evidence type="ECO:0000259" key="4">
    <source>
        <dbReference type="Pfam" id="PF00303"/>
    </source>
</evidence>
<dbReference type="Pfam" id="PF00303">
    <property type="entry name" value="Thymidylat_synt"/>
    <property type="match status" value="1"/>
</dbReference>
<evidence type="ECO:0000313" key="6">
    <source>
        <dbReference type="Proteomes" id="UP000178315"/>
    </source>
</evidence>
<dbReference type="GO" id="GO:0006231">
    <property type="term" value="P:dTMP biosynthetic process"/>
    <property type="evidence" value="ECO:0007669"/>
    <property type="project" value="InterPro"/>
</dbReference>
<dbReference type="InterPro" id="IPR045097">
    <property type="entry name" value="Thymidate_synth/dCMP_Mease"/>
</dbReference>
<evidence type="ECO:0000256" key="1">
    <source>
        <dbReference type="ARBA" id="ARBA00011947"/>
    </source>
</evidence>
<reference evidence="5 6" key="1">
    <citation type="journal article" date="2016" name="Nat. Commun.">
        <title>Thousands of microbial genomes shed light on interconnected biogeochemical processes in an aquifer system.</title>
        <authorList>
            <person name="Anantharaman K."/>
            <person name="Brown C.T."/>
            <person name="Hug L.A."/>
            <person name="Sharon I."/>
            <person name="Castelle C.J."/>
            <person name="Probst A.J."/>
            <person name="Thomas B.C."/>
            <person name="Singh A."/>
            <person name="Wilkins M.J."/>
            <person name="Karaoz U."/>
            <person name="Brodie E.L."/>
            <person name="Williams K.H."/>
            <person name="Hubbard S.S."/>
            <person name="Banfield J.F."/>
        </authorList>
    </citation>
    <scope>NUCLEOTIDE SEQUENCE [LARGE SCALE GENOMIC DNA]</scope>
</reference>